<dbReference type="SUPFAM" id="SSF48726">
    <property type="entry name" value="Immunoglobulin"/>
    <property type="match status" value="2"/>
</dbReference>
<sequence>FGGGGLSFFVIFFSPIGVCCREFSVSLSEKIEALSGSCVIIKCTFEIKKDFDQYLTESAATGMWLKDETHQVFNSRDPKPNHFNGKITGKLHEKDCTTVFYNVSSKHNGKYYFRIKSGEGLKYTYTQPFSTIDVLEGSSVSLHCSAETLCSSPPPTLTWSSTPRIPLSESSRLQELISDLNFTATHREHGVTFTCTITYQLQDSITLHVKYSPKNTAVSVLPSSSVLEGSAVTLICSSDANPAVTSTWSRESEGQLKQLQTGDTLTFNMTDPTHRGWYHCTAQNQHGSQNSSVMLDIQCEAACDRQPQHPRESTDPHCTSAPLLRGSRAPSTKPPHANAIALPGPLIKSTLRGTYPSSSSRVLLHPATHYITKYQISALK</sequence>
<dbReference type="CDD" id="cd00096">
    <property type="entry name" value="Ig"/>
    <property type="match status" value="1"/>
</dbReference>
<dbReference type="InterPro" id="IPR007110">
    <property type="entry name" value="Ig-like_dom"/>
</dbReference>
<feature type="signal peptide" evidence="10">
    <location>
        <begin position="1"/>
        <end position="20"/>
    </location>
</feature>
<evidence type="ECO:0000256" key="8">
    <source>
        <dbReference type="ARBA" id="ARBA00038361"/>
    </source>
</evidence>
<keyword evidence="10" id="KW-0732">Signal</keyword>
<dbReference type="InterPro" id="IPR013783">
    <property type="entry name" value="Ig-like_fold"/>
</dbReference>
<evidence type="ECO:0000256" key="10">
    <source>
        <dbReference type="SAM" id="SignalP"/>
    </source>
</evidence>
<feature type="domain" description="Ig-like" evidence="11">
    <location>
        <begin position="213"/>
        <end position="296"/>
    </location>
</feature>
<dbReference type="InterPro" id="IPR051036">
    <property type="entry name" value="SIGLEC"/>
</dbReference>
<dbReference type="GO" id="GO:0033691">
    <property type="term" value="F:sialic acid binding"/>
    <property type="evidence" value="ECO:0007669"/>
    <property type="project" value="TreeGrafter"/>
</dbReference>
<dbReference type="SMART" id="SM00408">
    <property type="entry name" value="IGc2"/>
    <property type="match status" value="2"/>
</dbReference>
<comment type="subcellular location">
    <subcellularLocation>
        <location evidence="1">Membrane</location>
        <topology evidence="1">Single-pass type I membrane protein</topology>
    </subcellularLocation>
</comment>
<dbReference type="Pfam" id="PF00047">
    <property type="entry name" value="ig"/>
    <property type="match status" value="1"/>
</dbReference>
<dbReference type="Proteomes" id="UP000694700">
    <property type="component" value="Unplaced"/>
</dbReference>
<feature type="region of interest" description="Disordered" evidence="9">
    <location>
        <begin position="306"/>
        <end position="337"/>
    </location>
</feature>
<evidence type="ECO:0000256" key="2">
    <source>
        <dbReference type="ARBA" id="ARBA00022692"/>
    </source>
</evidence>
<evidence type="ECO:0000313" key="12">
    <source>
        <dbReference type="Ensembl" id="ENSCCRP00015083770.1"/>
    </source>
</evidence>
<evidence type="ECO:0000256" key="6">
    <source>
        <dbReference type="ARBA" id="ARBA00023136"/>
    </source>
</evidence>
<dbReference type="PANTHER" id="PTHR12035:SF125">
    <property type="entry name" value="SIALIC ACID-BINDING IG-LIKE LECTIN 5"/>
    <property type="match status" value="1"/>
</dbReference>
<keyword evidence="7" id="KW-0393">Immunoglobulin domain</keyword>
<evidence type="ECO:0000256" key="1">
    <source>
        <dbReference type="ARBA" id="ARBA00004479"/>
    </source>
</evidence>
<dbReference type="AlphaFoldDB" id="A0A8C1XPS6"/>
<comment type="similarity">
    <text evidence="8">Belongs to the immunoglobulin superfamily. SIGLEC (sialic acid binding Ig-like lectin) family.</text>
</comment>
<evidence type="ECO:0000259" key="11">
    <source>
        <dbReference type="PROSITE" id="PS50835"/>
    </source>
</evidence>
<feature type="chain" id="PRO_5034939775" description="Ig-like domain-containing protein" evidence="10">
    <location>
        <begin position="21"/>
        <end position="380"/>
    </location>
</feature>
<dbReference type="GO" id="GO:0005886">
    <property type="term" value="C:plasma membrane"/>
    <property type="evidence" value="ECO:0007669"/>
    <property type="project" value="TreeGrafter"/>
</dbReference>
<feature type="domain" description="Ig-like" evidence="11">
    <location>
        <begin position="122"/>
        <end position="206"/>
    </location>
</feature>
<dbReference type="GO" id="GO:0030246">
    <property type="term" value="F:carbohydrate binding"/>
    <property type="evidence" value="ECO:0007669"/>
    <property type="project" value="UniProtKB-KW"/>
</dbReference>
<keyword evidence="4" id="KW-0130">Cell adhesion</keyword>
<evidence type="ECO:0000256" key="5">
    <source>
        <dbReference type="ARBA" id="ARBA00022989"/>
    </source>
</evidence>
<keyword evidence="3" id="KW-0430">Lectin</keyword>
<dbReference type="Pfam" id="PF13927">
    <property type="entry name" value="Ig_3"/>
    <property type="match status" value="1"/>
</dbReference>
<organism evidence="12 13">
    <name type="scientific">Cyprinus carpio</name>
    <name type="common">Common carp</name>
    <dbReference type="NCBI Taxonomy" id="7962"/>
    <lineage>
        <taxon>Eukaryota</taxon>
        <taxon>Metazoa</taxon>
        <taxon>Chordata</taxon>
        <taxon>Craniata</taxon>
        <taxon>Vertebrata</taxon>
        <taxon>Euteleostomi</taxon>
        <taxon>Actinopterygii</taxon>
        <taxon>Neopterygii</taxon>
        <taxon>Teleostei</taxon>
        <taxon>Ostariophysi</taxon>
        <taxon>Cypriniformes</taxon>
        <taxon>Cyprinidae</taxon>
        <taxon>Cyprininae</taxon>
        <taxon>Cyprinus</taxon>
    </lineage>
</organism>
<feature type="compositionally biased region" description="Basic and acidic residues" evidence="9">
    <location>
        <begin position="306"/>
        <end position="315"/>
    </location>
</feature>
<dbReference type="InterPro" id="IPR036179">
    <property type="entry name" value="Ig-like_dom_sf"/>
</dbReference>
<evidence type="ECO:0000256" key="4">
    <source>
        <dbReference type="ARBA" id="ARBA00022889"/>
    </source>
</evidence>
<reference evidence="12" key="1">
    <citation type="submission" date="2025-08" db="UniProtKB">
        <authorList>
            <consortium name="Ensembl"/>
        </authorList>
    </citation>
    <scope>IDENTIFICATION</scope>
</reference>
<evidence type="ECO:0000256" key="7">
    <source>
        <dbReference type="ARBA" id="ARBA00023319"/>
    </source>
</evidence>
<dbReference type="InterPro" id="IPR013151">
    <property type="entry name" value="Immunoglobulin_dom"/>
</dbReference>
<evidence type="ECO:0000313" key="13">
    <source>
        <dbReference type="Proteomes" id="UP000694700"/>
    </source>
</evidence>
<dbReference type="Ensembl" id="ENSCCRT00015086500.1">
    <property type="protein sequence ID" value="ENSCCRP00015083770.1"/>
    <property type="gene ID" value="ENSCCRG00015033819.1"/>
</dbReference>
<protein>
    <recommendedName>
        <fullName evidence="11">Ig-like domain-containing protein</fullName>
    </recommendedName>
</protein>
<evidence type="ECO:0000256" key="3">
    <source>
        <dbReference type="ARBA" id="ARBA00022734"/>
    </source>
</evidence>
<dbReference type="SMART" id="SM00409">
    <property type="entry name" value="IG"/>
    <property type="match status" value="3"/>
</dbReference>
<accession>A0A8C1XPS6</accession>
<name>A0A8C1XPS6_CYPCA</name>
<dbReference type="InterPro" id="IPR003599">
    <property type="entry name" value="Ig_sub"/>
</dbReference>
<dbReference type="PANTHER" id="PTHR12035">
    <property type="entry name" value="SIALIC ACID BINDING IMMUNOGLOBULIN-LIKE LECTIN"/>
    <property type="match status" value="1"/>
</dbReference>
<dbReference type="InterPro" id="IPR003598">
    <property type="entry name" value="Ig_sub2"/>
</dbReference>
<keyword evidence="5" id="KW-1133">Transmembrane helix</keyword>
<keyword evidence="6" id="KW-0472">Membrane</keyword>
<dbReference type="GO" id="GO:0007155">
    <property type="term" value="P:cell adhesion"/>
    <property type="evidence" value="ECO:0007669"/>
    <property type="project" value="UniProtKB-KW"/>
</dbReference>
<dbReference type="Gene3D" id="2.60.40.10">
    <property type="entry name" value="Immunoglobulins"/>
    <property type="match status" value="3"/>
</dbReference>
<evidence type="ECO:0000256" key="9">
    <source>
        <dbReference type="SAM" id="MobiDB-lite"/>
    </source>
</evidence>
<keyword evidence="2" id="KW-0812">Transmembrane</keyword>
<dbReference type="PROSITE" id="PS50835">
    <property type="entry name" value="IG_LIKE"/>
    <property type="match status" value="2"/>
</dbReference>
<proteinExistence type="inferred from homology"/>